<proteinExistence type="predicted"/>
<evidence type="ECO:0000256" key="1">
    <source>
        <dbReference type="SAM" id="MobiDB-lite"/>
    </source>
</evidence>
<gene>
    <name evidence="2" type="primary">PARPA_00119.1 scaffold 356</name>
</gene>
<organism evidence="2 3">
    <name type="scientific">Parasitella parasitica</name>
    <dbReference type="NCBI Taxonomy" id="35722"/>
    <lineage>
        <taxon>Eukaryota</taxon>
        <taxon>Fungi</taxon>
        <taxon>Fungi incertae sedis</taxon>
        <taxon>Mucoromycota</taxon>
        <taxon>Mucoromycotina</taxon>
        <taxon>Mucoromycetes</taxon>
        <taxon>Mucorales</taxon>
        <taxon>Mucorineae</taxon>
        <taxon>Mucoraceae</taxon>
        <taxon>Parasitella</taxon>
    </lineage>
</organism>
<keyword evidence="3" id="KW-1185">Reference proteome</keyword>
<feature type="compositionally biased region" description="Polar residues" evidence="1">
    <location>
        <begin position="46"/>
        <end position="59"/>
    </location>
</feature>
<protein>
    <submittedName>
        <fullName evidence="2">Uncharacterized protein</fullName>
    </submittedName>
</protein>
<sequence length="99" mass="11290">MEIENEDPYNLEELSSYSAYIALRAKLVDSEVLQDRPEEKQKQLADKQSSNSKTKQPSKGNRHSSELKAEAVHLVDVHPKNSASAVALDLNLERRWTRK</sequence>
<dbReference type="Proteomes" id="UP000054107">
    <property type="component" value="Unassembled WGS sequence"/>
</dbReference>
<evidence type="ECO:0000313" key="3">
    <source>
        <dbReference type="Proteomes" id="UP000054107"/>
    </source>
</evidence>
<evidence type="ECO:0000313" key="2">
    <source>
        <dbReference type="EMBL" id="CEP06865.1"/>
    </source>
</evidence>
<name>A0A0B7MUA5_9FUNG</name>
<dbReference type="EMBL" id="LN718805">
    <property type="protein sequence ID" value="CEP06865.1"/>
    <property type="molecule type" value="Genomic_DNA"/>
</dbReference>
<feature type="region of interest" description="Disordered" evidence="1">
    <location>
        <begin position="34"/>
        <end position="69"/>
    </location>
</feature>
<reference evidence="2 3" key="1">
    <citation type="submission" date="2014-09" db="EMBL/GenBank/DDBJ databases">
        <authorList>
            <person name="Ellenberger Sabrina"/>
        </authorList>
    </citation>
    <scope>NUCLEOTIDE SEQUENCE [LARGE SCALE GENOMIC DNA]</scope>
    <source>
        <strain evidence="2 3">CBS 412.66</strain>
    </source>
</reference>
<feature type="compositionally biased region" description="Basic and acidic residues" evidence="1">
    <location>
        <begin position="34"/>
        <end position="45"/>
    </location>
</feature>
<dbReference type="AlphaFoldDB" id="A0A0B7MUA5"/>
<accession>A0A0B7MUA5</accession>